<reference evidence="1 2" key="1">
    <citation type="submission" date="2020-02" db="EMBL/GenBank/DDBJ databases">
        <authorList>
            <person name="Ma Q."/>
            <person name="Huang Y."/>
            <person name="Song X."/>
            <person name="Pei D."/>
        </authorList>
    </citation>
    <scope>NUCLEOTIDE SEQUENCE [LARGE SCALE GENOMIC DNA]</scope>
    <source>
        <strain evidence="1">Sxm20200214</strain>
        <tissue evidence="1">Leaf</tissue>
    </source>
</reference>
<dbReference type="AlphaFoldDB" id="A0A8X7QQD5"/>
<keyword evidence="2" id="KW-1185">Reference proteome</keyword>
<dbReference type="EMBL" id="JAAMPC010000012">
    <property type="protein sequence ID" value="KAG2274432.1"/>
    <property type="molecule type" value="Genomic_DNA"/>
</dbReference>
<organism evidence="1 2">
    <name type="scientific">Brassica carinata</name>
    <name type="common">Ethiopian mustard</name>
    <name type="synonym">Abyssinian cabbage</name>
    <dbReference type="NCBI Taxonomy" id="52824"/>
    <lineage>
        <taxon>Eukaryota</taxon>
        <taxon>Viridiplantae</taxon>
        <taxon>Streptophyta</taxon>
        <taxon>Embryophyta</taxon>
        <taxon>Tracheophyta</taxon>
        <taxon>Spermatophyta</taxon>
        <taxon>Magnoliopsida</taxon>
        <taxon>eudicotyledons</taxon>
        <taxon>Gunneridae</taxon>
        <taxon>Pentapetalae</taxon>
        <taxon>rosids</taxon>
        <taxon>malvids</taxon>
        <taxon>Brassicales</taxon>
        <taxon>Brassicaceae</taxon>
        <taxon>Brassiceae</taxon>
        <taxon>Brassica</taxon>
    </lineage>
</organism>
<protein>
    <submittedName>
        <fullName evidence="1">Uncharacterized protein</fullName>
    </submittedName>
</protein>
<dbReference type="OrthoDB" id="10499417at2759"/>
<comment type="caution">
    <text evidence="1">The sequence shown here is derived from an EMBL/GenBank/DDBJ whole genome shotgun (WGS) entry which is preliminary data.</text>
</comment>
<evidence type="ECO:0000313" key="2">
    <source>
        <dbReference type="Proteomes" id="UP000886595"/>
    </source>
</evidence>
<proteinExistence type="predicted"/>
<gene>
    <name evidence="1" type="ORF">Bca52824_056987</name>
</gene>
<dbReference type="Proteomes" id="UP000886595">
    <property type="component" value="Unassembled WGS sequence"/>
</dbReference>
<sequence length="102" mass="11477">MISQLSKGGISGILDKISQAAREESQGVSWIRWYEAQFIQLAVGSKSVSGGLKKIMKELQAWLNVELREVRKDKKGQVDAEDEQACSSIKRCRHKVKVMDLD</sequence>
<evidence type="ECO:0000313" key="1">
    <source>
        <dbReference type="EMBL" id="KAG2274432.1"/>
    </source>
</evidence>
<name>A0A8X7QQD5_BRACI</name>
<accession>A0A8X7QQD5</accession>